<dbReference type="PANTHER" id="PTHR30574">
    <property type="entry name" value="INNER MEMBRANE PROTEIN YEDE"/>
    <property type="match status" value="1"/>
</dbReference>
<organism evidence="10 11">
    <name type="scientific">Denitromonas halophila</name>
    <dbReference type="NCBI Taxonomy" id="1629404"/>
    <lineage>
        <taxon>Bacteria</taxon>
        <taxon>Pseudomonadati</taxon>
        <taxon>Pseudomonadota</taxon>
        <taxon>Betaproteobacteria</taxon>
        <taxon>Rhodocyclales</taxon>
        <taxon>Zoogloeaceae</taxon>
        <taxon>Denitromonas</taxon>
    </lineage>
</organism>
<evidence type="ECO:0000256" key="4">
    <source>
        <dbReference type="ARBA" id="ARBA00022519"/>
    </source>
</evidence>
<dbReference type="Proteomes" id="UP000318349">
    <property type="component" value="Unassembled WGS sequence"/>
</dbReference>
<comment type="caution">
    <text evidence="10">The sequence shown here is derived from an EMBL/GenBank/DDBJ whole genome shotgun (WGS) entry which is preliminary data.</text>
</comment>
<evidence type="ECO:0000256" key="2">
    <source>
        <dbReference type="ARBA" id="ARBA00022448"/>
    </source>
</evidence>
<keyword evidence="2" id="KW-0813">Transport</keyword>
<comment type="similarity">
    <text evidence="8">Belongs to the TsuA/YedE (TC 9.B.102) family.</text>
</comment>
<gene>
    <name evidence="10" type="ORF">FHP89_16690</name>
</gene>
<feature type="transmembrane region" description="Helical" evidence="9">
    <location>
        <begin position="372"/>
        <end position="389"/>
    </location>
</feature>
<evidence type="ECO:0000313" key="10">
    <source>
        <dbReference type="EMBL" id="TVO73663.1"/>
    </source>
</evidence>
<feature type="transmembrane region" description="Helical" evidence="9">
    <location>
        <begin position="160"/>
        <end position="182"/>
    </location>
</feature>
<evidence type="ECO:0000256" key="9">
    <source>
        <dbReference type="SAM" id="Phobius"/>
    </source>
</evidence>
<feature type="transmembrane region" description="Helical" evidence="9">
    <location>
        <begin position="339"/>
        <end position="366"/>
    </location>
</feature>
<evidence type="ECO:0000256" key="5">
    <source>
        <dbReference type="ARBA" id="ARBA00022692"/>
    </source>
</evidence>
<dbReference type="AlphaFoldDB" id="A0A557RD53"/>
<sequence>MPWRGSWIRCLRRLWPMPLRPDRSVAVQWPVAALALLGVLGLMPFLAGRMIALLVIGVWLGVTLFHAAFGFASAYRVAILRRESAGVRAQLWMVALATVLFAPALATGEVFGQAVGGAVAPVGWQVAIGAFVFGIGMQLGGGCGSGTLYTAGGGNPRMGVTLLAFIAGSFWASLHMGWWQMLPGIPAVSLGHTLGWPQAVALQLAVLGVAAWWLKRRDRASAPATRRHRVWQGPWPLMAGAVALAVLNLATLALAGHPWSITWAFTLWGAKAASWVGWDAASAPFWQGGFQQAALANSVLTDTTSVMDIGLLLGAMLAAALAGRYAANRRFSGRAVMAAVVGGLLMGYGARIAFGCNIGAFVSGVASTSVHGWLWIACAIPGTVLGIWLRPMFGLANEPPVATGGTG</sequence>
<evidence type="ECO:0000256" key="6">
    <source>
        <dbReference type="ARBA" id="ARBA00022989"/>
    </source>
</evidence>
<keyword evidence="4" id="KW-0997">Cell inner membrane</keyword>
<dbReference type="Pfam" id="PF04143">
    <property type="entry name" value="Sulf_transp"/>
    <property type="match status" value="1"/>
</dbReference>
<proteinExistence type="inferred from homology"/>
<keyword evidence="7 9" id="KW-0472">Membrane</keyword>
<feature type="transmembrane region" description="Helical" evidence="9">
    <location>
        <begin position="25"/>
        <end position="45"/>
    </location>
</feature>
<dbReference type="EMBL" id="VMNI01000017">
    <property type="protein sequence ID" value="TVO73663.1"/>
    <property type="molecule type" value="Genomic_DNA"/>
</dbReference>
<accession>A0A557RD53</accession>
<name>A0A557RD53_9RHOO</name>
<feature type="transmembrane region" description="Helical" evidence="9">
    <location>
        <begin position="194"/>
        <end position="214"/>
    </location>
</feature>
<evidence type="ECO:0000256" key="8">
    <source>
        <dbReference type="ARBA" id="ARBA00035655"/>
    </source>
</evidence>
<reference evidence="10 11" key="1">
    <citation type="submission" date="2019-07" db="EMBL/GenBank/DDBJ databases">
        <title>The pathways for chlorine oxyanion respiration interact through the shared metabolite chlorate.</title>
        <authorList>
            <person name="Barnum T.P."/>
            <person name="Cheng Y."/>
            <person name="Hill K.A."/>
            <person name="Lucas L.N."/>
            <person name="Carlson H.K."/>
            <person name="Coates J.D."/>
        </authorList>
    </citation>
    <scope>NUCLEOTIDE SEQUENCE [LARGE SCALE GENOMIC DNA]</scope>
    <source>
        <strain evidence="10 11">SFB-1</strain>
    </source>
</reference>
<feature type="transmembrane region" description="Helical" evidence="9">
    <location>
        <begin position="235"/>
        <end position="255"/>
    </location>
</feature>
<evidence type="ECO:0000256" key="7">
    <source>
        <dbReference type="ARBA" id="ARBA00023136"/>
    </source>
</evidence>
<comment type="subcellular location">
    <subcellularLocation>
        <location evidence="1">Cell inner membrane</location>
        <topology evidence="1">Multi-pass membrane protein</topology>
    </subcellularLocation>
</comment>
<keyword evidence="6 9" id="KW-1133">Transmembrane helix</keyword>
<feature type="transmembrane region" description="Helical" evidence="9">
    <location>
        <begin position="87"/>
        <end position="106"/>
    </location>
</feature>
<dbReference type="InterPro" id="IPR007272">
    <property type="entry name" value="Sulf_transp_TsuA/YedE"/>
</dbReference>
<feature type="transmembrane region" description="Helical" evidence="9">
    <location>
        <begin position="309"/>
        <end position="327"/>
    </location>
</feature>
<dbReference type="PANTHER" id="PTHR30574:SF1">
    <property type="entry name" value="SULPHUR TRANSPORT DOMAIN-CONTAINING PROTEIN"/>
    <property type="match status" value="1"/>
</dbReference>
<feature type="transmembrane region" description="Helical" evidence="9">
    <location>
        <begin position="126"/>
        <end position="148"/>
    </location>
</feature>
<protein>
    <submittedName>
        <fullName evidence="10">YeeE/YedE family protein</fullName>
    </submittedName>
</protein>
<feature type="transmembrane region" description="Helical" evidence="9">
    <location>
        <begin position="51"/>
        <end position="75"/>
    </location>
</feature>
<evidence type="ECO:0000313" key="11">
    <source>
        <dbReference type="Proteomes" id="UP000318349"/>
    </source>
</evidence>
<keyword evidence="5 9" id="KW-0812">Transmembrane</keyword>
<evidence type="ECO:0000256" key="3">
    <source>
        <dbReference type="ARBA" id="ARBA00022475"/>
    </source>
</evidence>
<keyword evidence="3" id="KW-1003">Cell membrane</keyword>
<evidence type="ECO:0000256" key="1">
    <source>
        <dbReference type="ARBA" id="ARBA00004429"/>
    </source>
</evidence>
<dbReference type="GO" id="GO:0005886">
    <property type="term" value="C:plasma membrane"/>
    <property type="evidence" value="ECO:0007669"/>
    <property type="project" value="UniProtKB-SubCell"/>
</dbReference>